<organism evidence="1 2">
    <name type="scientific">Letharia columbiana</name>
    <dbReference type="NCBI Taxonomy" id="112416"/>
    <lineage>
        <taxon>Eukaryota</taxon>
        <taxon>Fungi</taxon>
        <taxon>Dikarya</taxon>
        <taxon>Ascomycota</taxon>
        <taxon>Pezizomycotina</taxon>
        <taxon>Lecanoromycetes</taxon>
        <taxon>OSLEUM clade</taxon>
        <taxon>Lecanoromycetidae</taxon>
        <taxon>Lecanorales</taxon>
        <taxon>Lecanorineae</taxon>
        <taxon>Parmeliaceae</taxon>
        <taxon>Letharia</taxon>
    </lineage>
</organism>
<proteinExistence type="predicted"/>
<gene>
    <name evidence="1" type="ORF">HO173_005731</name>
</gene>
<reference evidence="1 2" key="1">
    <citation type="journal article" date="2020" name="Genomics">
        <title>Complete, high-quality genomes from long-read metagenomic sequencing of two wolf lichen thalli reveals enigmatic genome architecture.</title>
        <authorList>
            <person name="McKenzie S.K."/>
            <person name="Walston R.F."/>
            <person name="Allen J.L."/>
        </authorList>
    </citation>
    <scope>NUCLEOTIDE SEQUENCE [LARGE SCALE GENOMIC DNA]</scope>
    <source>
        <strain evidence="1">WasteWater2</strain>
    </source>
</reference>
<dbReference type="Proteomes" id="UP000578531">
    <property type="component" value="Unassembled WGS sequence"/>
</dbReference>
<protein>
    <submittedName>
        <fullName evidence="1">Uncharacterized protein</fullName>
    </submittedName>
</protein>
<evidence type="ECO:0000313" key="2">
    <source>
        <dbReference type="Proteomes" id="UP000578531"/>
    </source>
</evidence>
<keyword evidence="2" id="KW-1185">Reference proteome</keyword>
<dbReference type="EMBL" id="JACCJC010000021">
    <property type="protein sequence ID" value="KAF6236103.1"/>
    <property type="molecule type" value="Genomic_DNA"/>
</dbReference>
<sequence>MPFQIPRDVGYDKPAAHFASAIQSRPRGSAFDPVEDGQGNCPALILDSGASEGSACDIGPSKAGPCN</sequence>
<accession>A0A8H6L5B7</accession>
<name>A0A8H6L5B7_9LECA</name>
<dbReference type="GeneID" id="59287393"/>
<dbReference type="AlphaFoldDB" id="A0A8H6L5B7"/>
<comment type="caution">
    <text evidence="1">The sequence shown here is derived from an EMBL/GenBank/DDBJ whole genome shotgun (WGS) entry which is preliminary data.</text>
</comment>
<dbReference type="RefSeq" id="XP_037165455.1">
    <property type="nucleotide sequence ID" value="XM_037307646.1"/>
</dbReference>
<evidence type="ECO:0000313" key="1">
    <source>
        <dbReference type="EMBL" id="KAF6236103.1"/>
    </source>
</evidence>